<dbReference type="Proteomes" id="UP000245207">
    <property type="component" value="Unassembled WGS sequence"/>
</dbReference>
<evidence type="ECO:0000313" key="3">
    <source>
        <dbReference type="Proteomes" id="UP000245207"/>
    </source>
</evidence>
<evidence type="ECO:0000256" key="1">
    <source>
        <dbReference type="SAM" id="Phobius"/>
    </source>
</evidence>
<protein>
    <submittedName>
        <fullName evidence="2">Uncharacterized protein</fullName>
    </submittedName>
</protein>
<feature type="transmembrane region" description="Helical" evidence="1">
    <location>
        <begin position="6"/>
        <end position="26"/>
    </location>
</feature>
<comment type="caution">
    <text evidence="2">The sequence shown here is derived from an EMBL/GenBank/DDBJ whole genome shotgun (WGS) entry which is preliminary data.</text>
</comment>
<dbReference type="AlphaFoldDB" id="A0A2U1LSI3"/>
<keyword evidence="3" id="KW-1185">Reference proteome</keyword>
<reference evidence="2 3" key="1">
    <citation type="journal article" date="2018" name="Mol. Plant">
        <title>The genome of Artemisia annua provides insight into the evolution of Asteraceae family and artemisinin biosynthesis.</title>
        <authorList>
            <person name="Shen Q."/>
            <person name="Zhang L."/>
            <person name="Liao Z."/>
            <person name="Wang S."/>
            <person name="Yan T."/>
            <person name="Shi P."/>
            <person name="Liu M."/>
            <person name="Fu X."/>
            <person name="Pan Q."/>
            <person name="Wang Y."/>
            <person name="Lv Z."/>
            <person name="Lu X."/>
            <person name="Zhang F."/>
            <person name="Jiang W."/>
            <person name="Ma Y."/>
            <person name="Chen M."/>
            <person name="Hao X."/>
            <person name="Li L."/>
            <person name="Tang Y."/>
            <person name="Lv G."/>
            <person name="Zhou Y."/>
            <person name="Sun X."/>
            <person name="Brodelius P.E."/>
            <person name="Rose J.K.C."/>
            <person name="Tang K."/>
        </authorList>
    </citation>
    <scope>NUCLEOTIDE SEQUENCE [LARGE SCALE GENOMIC DNA]</scope>
    <source>
        <strain evidence="3">cv. Huhao1</strain>
        <tissue evidence="2">Leaf</tissue>
    </source>
</reference>
<gene>
    <name evidence="2" type="ORF">CTI12_AA458940</name>
</gene>
<sequence length="67" mass="7912">MGIGFVVAVPYLFVFSIDLWDVVFSVDSRKWMIDKTEKKKKEKCPADREPWIVRAVEQNVVIHRVVY</sequence>
<evidence type="ECO:0000313" key="2">
    <source>
        <dbReference type="EMBL" id="PWA51960.1"/>
    </source>
</evidence>
<organism evidence="2 3">
    <name type="scientific">Artemisia annua</name>
    <name type="common">Sweet wormwood</name>
    <dbReference type="NCBI Taxonomy" id="35608"/>
    <lineage>
        <taxon>Eukaryota</taxon>
        <taxon>Viridiplantae</taxon>
        <taxon>Streptophyta</taxon>
        <taxon>Embryophyta</taxon>
        <taxon>Tracheophyta</taxon>
        <taxon>Spermatophyta</taxon>
        <taxon>Magnoliopsida</taxon>
        <taxon>eudicotyledons</taxon>
        <taxon>Gunneridae</taxon>
        <taxon>Pentapetalae</taxon>
        <taxon>asterids</taxon>
        <taxon>campanulids</taxon>
        <taxon>Asterales</taxon>
        <taxon>Asteraceae</taxon>
        <taxon>Asteroideae</taxon>
        <taxon>Anthemideae</taxon>
        <taxon>Artemisiinae</taxon>
        <taxon>Artemisia</taxon>
    </lineage>
</organism>
<proteinExistence type="predicted"/>
<keyword evidence="1" id="KW-0812">Transmembrane</keyword>
<keyword evidence="1" id="KW-1133">Transmembrane helix</keyword>
<dbReference type="EMBL" id="PKPP01007971">
    <property type="protein sequence ID" value="PWA51960.1"/>
    <property type="molecule type" value="Genomic_DNA"/>
</dbReference>
<accession>A0A2U1LSI3</accession>
<name>A0A2U1LSI3_ARTAN</name>
<keyword evidence="1" id="KW-0472">Membrane</keyword>